<reference evidence="1" key="1">
    <citation type="submission" date="2024-09" db="EMBL/GenBank/DDBJ databases">
        <title>Draft Genome Sequences of Neofusicoccum parvum.</title>
        <authorList>
            <person name="Ashida A."/>
            <person name="Camagna M."/>
            <person name="Tanaka A."/>
            <person name="Takemoto D."/>
        </authorList>
    </citation>
    <scope>NUCLEOTIDE SEQUENCE</scope>
    <source>
        <strain evidence="1">PPO83</strain>
    </source>
</reference>
<dbReference type="Proteomes" id="UP001165186">
    <property type="component" value="Unassembled WGS sequence"/>
</dbReference>
<comment type="caution">
    <text evidence="1">The sequence shown here is derived from an EMBL/GenBank/DDBJ whole genome shotgun (WGS) entry which is preliminary data.</text>
</comment>
<accession>A0ACB5SE06</accession>
<gene>
    <name evidence="1" type="primary">g988</name>
    <name evidence="1" type="ORF">NpPPO83_00000988</name>
</gene>
<evidence type="ECO:0000313" key="2">
    <source>
        <dbReference type="Proteomes" id="UP001165186"/>
    </source>
</evidence>
<evidence type="ECO:0000313" key="1">
    <source>
        <dbReference type="EMBL" id="GME36254.1"/>
    </source>
</evidence>
<protein>
    <submittedName>
        <fullName evidence="1">Uncharacterized protein LTHEOB_4669</fullName>
    </submittedName>
</protein>
<proteinExistence type="predicted"/>
<dbReference type="EMBL" id="BSXG01000289">
    <property type="protein sequence ID" value="GME36254.1"/>
    <property type="molecule type" value="Genomic_DNA"/>
</dbReference>
<organism evidence="1 2">
    <name type="scientific">Neofusicoccum parvum</name>
    <dbReference type="NCBI Taxonomy" id="310453"/>
    <lineage>
        <taxon>Eukaryota</taxon>
        <taxon>Fungi</taxon>
        <taxon>Dikarya</taxon>
        <taxon>Ascomycota</taxon>
        <taxon>Pezizomycotina</taxon>
        <taxon>Dothideomycetes</taxon>
        <taxon>Dothideomycetes incertae sedis</taxon>
        <taxon>Botryosphaeriales</taxon>
        <taxon>Botryosphaeriaceae</taxon>
        <taxon>Neofusicoccum</taxon>
    </lineage>
</organism>
<name>A0ACB5SE06_9PEZI</name>
<sequence length="383" mass="41555">MVLEFRPDLTLEDTDGDTALNAIMYRATPELADVKLLVHAGSDINAANKAGRTALHKAMFRDNMDIARFLLKRGADINISALSGGTQLHLTCWNGSLAGVRLMVDAGADINVVNAFLGSPAQAACCRSSPLDLDFDVIKGTMLDMLRYLSESSSSPAAAGATTKKMDVNAAGGLYGSALGAACYRATVPVIHFLLSLGAWTDTRDHAGRCPIHFAAVGQGTANFEALRDANADLYARDKAGRTVATDGLLDVADDDGWAPLNYAARGTYHRFADLYGTEQQDERKHEVVAFLIEQGADVWALSRGPDGKQWSPLKLANYHGAKQETLDLLTPKIKTSAEGKAWDEEFHKSEKAFHQTQFCDEVYLRLARTNEGSLKFVKVKEE</sequence>
<keyword evidence="2" id="KW-1185">Reference proteome</keyword>